<dbReference type="PIRSF" id="PIRSF002889">
    <property type="entry name" value="Rod_FlgB"/>
    <property type="match status" value="1"/>
</dbReference>
<dbReference type="InterPro" id="IPR001444">
    <property type="entry name" value="Flag_bb_rod_N"/>
</dbReference>
<dbReference type="PANTHER" id="PTHR30435:SF12">
    <property type="entry name" value="FLAGELLAR BASAL BODY ROD PROTEIN FLGB"/>
    <property type="match status" value="1"/>
</dbReference>
<dbReference type="PANTHER" id="PTHR30435">
    <property type="entry name" value="FLAGELLAR PROTEIN"/>
    <property type="match status" value="1"/>
</dbReference>
<evidence type="ECO:0000256" key="1">
    <source>
        <dbReference type="ARBA" id="ARBA00004117"/>
    </source>
</evidence>
<dbReference type="EMBL" id="JACSQL010000001">
    <property type="protein sequence ID" value="MBD7967212.1"/>
    <property type="molecule type" value="Genomic_DNA"/>
</dbReference>
<keyword evidence="9" id="KW-1185">Reference proteome</keyword>
<keyword evidence="8" id="KW-0282">Flagellum</keyword>
<comment type="function">
    <text evidence="5 6">Structural component of flagellum, the bacterial motility apparatus. Part of the rod structure of flagellar basal body.</text>
</comment>
<reference evidence="8 9" key="1">
    <citation type="submission" date="2020-08" db="EMBL/GenBank/DDBJ databases">
        <title>A Genomic Blueprint of the Chicken Gut Microbiome.</title>
        <authorList>
            <person name="Gilroy R."/>
            <person name="Ravi A."/>
            <person name="Getino M."/>
            <person name="Pursley I."/>
            <person name="Horton D.L."/>
            <person name="Alikhan N.-F."/>
            <person name="Baker D."/>
            <person name="Gharbi K."/>
            <person name="Hall N."/>
            <person name="Watson M."/>
            <person name="Adriaenssens E.M."/>
            <person name="Foster-Nyarko E."/>
            <person name="Jarju S."/>
            <person name="Secka A."/>
            <person name="Antonio M."/>
            <person name="Oren A."/>
            <person name="Chaudhuri R."/>
            <person name="La Ragione R.M."/>
            <person name="Hildebrand F."/>
            <person name="Pallen M.J."/>
        </authorList>
    </citation>
    <scope>NUCLEOTIDE SEQUENCE [LARGE SCALE GENOMIC DNA]</scope>
    <source>
        <strain evidence="8 9">Sa2BVA9</strain>
    </source>
</reference>
<proteinExistence type="inferred from homology"/>
<comment type="subcellular location">
    <subcellularLocation>
        <location evidence="1 6">Bacterial flagellum basal body</location>
    </subcellularLocation>
</comment>
<keyword evidence="8" id="KW-0969">Cilium</keyword>
<evidence type="ECO:0000256" key="4">
    <source>
        <dbReference type="ARBA" id="ARBA00023143"/>
    </source>
</evidence>
<accession>A0ABR8SUS7</accession>
<keyword evidence="4 6" id="KW-0975">Bacterial flagellum</keyword>
<protein>
    <recommendedName>
        <fullName evidence="3 6">Flagellar basal body rod protein FlgB</fullName>
    </recommendedName>
</protein>
<sequence>MNLLNDSSFKTLQAGIDAANIRQRAIANNIANSDTPYFKRSEVKFEEFLQDEMKGNVSTLSGKTTNEKHIPIGLSSKTPAARISTDHNTIMNNNENNVDVDKEMTLLAENQLRYNAYIQQVTEQIKMMRIATGGSS</sequence>
<feature type="domain" description="Flagellar basal body rod protein N-terminal" evidence="7">
    <location>
        <begin position="13"/>
        <end position="39"/>
    </location>
</feature>
<evidence type="ECO:0000313" key="8">
    <source>
        <dbReference type="EMBL" id="MBD7967212.1"/>
    </source>
</evidence>
<evidence type="ECO:0000256" key="3">
    <source>
        <dbReference type="ARBA" id="ARBA00014376"/>
    </source>
</evidence>
<dbReference type="Pfam" id="PF00460">
    <property type="entry name" value="Flg_bb_rod"/>
    <property type="match status" value="1"/>
</dbReference>
<comment type="subunit">
    <text evidence="6">The basal body constitutes a major portion of the flagellar organelle and consists of a number of rings mounted on a central rod.</text>
</comment>
<evidence type="ECO:0000259" key="7">
    <source>
        <dbReference type="Pfam" id="PF00460"/>
    </source>
</evidence>
<keyword evidence="8" id="KW-0966">Cell projection</keyword>
<evidence type="ECO:0000313" key="9">
    <source>
        <dbReference type="Proteomes" id="UP000608071"/>
    </source>
</evidence>
<dbReference type="PROSITE" id="PS00588">
    <property type="entry name" value="FLAGELLA_BB_ROD"/>
    <property type="match status" value="1"/>
</dbReference>
<dbReference type="Proteomes" id="UP000608071">
    <property type="component" value="Unassembled WGS sequence"/>
</dbReference>
<evidence type="ECO:0000256" key="6">
    <source>
        <dbReference type="PIRNR" id="PIRNR002889"/>
    </source>
</evidence>
<dbReference type="RefSeq" id="WP_191798654.1">
    <property type="nucleotide sequence ID" value="NZ_JACSQL010000001.1"/>
</dbReference>
<comment type="caution">
    <text evidence="8">The sequence shown here is derived from an EMBL/GenBank/DDBJ whole genome shotgun (WGS) entry which is preliminary data.</text>
</comment>
<dbReference type="InterPro" id="IPR019776">
    <property type="entry name" value="Flagellar_basal_body_rod_CS"/>
</dbReference>
<dbReference type="NCBIfam" id="TIGR01396">
    <property type="entry name" value="FlgB"/>
    <property type="match status" value="1"/>
</dbReference>
<evidence type="ECO:0000256" key="2">
    <source>
        <dbReference type="ARBA" id="ARBA00009677"/>
    </source>
</evidence>
<comment type="similarity">
    <text evidence="2 6">Belongs to the flagella basal body rod proteins family.</text>
</comment>
<name>A0ABR8SUS7_9BACL</name>
<evidence type="ECO:0000256" key="5">
    <source>
        <dbReference type="ARBA" id="ARBA00024934"/>
    </source>
</evidence>
<gene>
    <name evidence="8" type="primary">flgB</name>
    <name evidence="8" type="ORF">H9647_03985</name>
</gene>
<dbReference type="InterPro" id="IPR006300">
    <property type="entry name" value="FlgB"/>
</dbReference>
<organism evidence="8 9">
    <name type="scientific">Paenibacillus gallinarum</name>
    <dbReference type="NCBI Taxonomy" id="2762232"/>
    <lineage>
        <taxon>Bacteria</taxon>
        <taxon>Bacillati</taxon>
        <taxon>Bacillota</taxon>
        <taxon>Bacilli</taxon>
        <taxon>Bacillales</taxon>
        <taxon>Paenibacillaceae</taxon>
        <taxon>Paenibacillus</taxon>
    </lineage>
</organism>